<feature type="domain" description="Endonuclease/exonuclease/phosphatase" evidence="1">
    <location>
        <begin position="35"/>
        <end position="390"/>
    </location>
</feature>
<dbReference type="Proteomes" id="UP000029264">
    <property type="component" value="Unassembled WGS sequence"/>
</dbReference>
<sequence>MQPSWLIRLNYILLFLLSFISVNAMSANAKQLKIATFNVSMEGSNYLEKGQKIPSPSKLQTLLQNDDNPQIRNIAEILQRVRPDIVLLNEFDYIADADKGVKAFIKRYLNQSQQGAAAIDYPYFYIAPVNTGVPSPFDLDHDGKASGVGGDAWGFGYYPGHYGMVVLSRYPIDREHIRSFQHLKWSSMPGALRPFDPQTQQSWYTDEQWQQLRLSSKSHWDIPVNVDGQWLHVLAAHPTPPVFDGPEDRNGKRNHDEIRLWADYLTGGDAAAYIVDDQGHKGGFGGQARFVFVGDMNSAPYKTAEQSGAVRQLLDHPLVNGSFVPTSKGGAAYVPDNSESKSFTASWKERADYVLPSKAGMKIVDGGVFWPEKSSPLYRLIKTRSASSDHRLVWLTVELTPLQ</sequence>
<keyword evidence="3" id="KW-1185">Reference proteome</keyword>
<evidence type="ECO:0000313" key="2">
    <source>
        <dbReference type="EMBL" id="KFZ36035.1"/>
    </source>
</evidence>
<keyword evidence="2" id="KW-0540">Nuclease</keyword>
<organism evidence="2 3">
    <name type="scientific">Shewanella mangrovi</name>
    <dbReference type="NCBI Taxonomy" id="1515746"/>
    <lineage>
        <taxon>Bacteria</taxon>
        <taxon>Pseudomonadati</taxon>
        <taxon>Pseudomonadota</taxon>
        <taxon>Gammaproteobacteria</taxon>
        <taxon>Alteromonadales</taxon>
        <taxon>Shewanellaceae</taxon>
        <taxon>Shewanella</taxon>
    </lineage>
</organism>
<comment type="caution">
    <text evidence="2">The sequence shown here is derived from an EMBL/GenBank/DDBJ whole genome shotgun (WGS) entry which is preliminary data.</text>
</comment>
<dbReference type="STRING" id="1515746.HR45_18695"/>
<protein>
    <submittedName>
        <fullName evidence="2">Endonuclease</fullName>
    </submittedName>
</protein>
<evidence type="ECO:0000313" key="3">
    <source>
        <dbReference type="Proteomes" id="UP000029264"/>
    </source>
</evidence>
<proteinExistence type="predicted"/>
<dbReference type="eggNOG" id="COG4222">
    <property type="taxonomic scope" value="Bacteria"/>
</dbReference>
<reference evidence="2 3" key="1">
    <citation type="submission" date="2014-06" db="EMBL/GenBank/DDBJ databases">
        <title>Shewanella sp. YQH10.</title>
        <authorList>
            <person name="Liu Y."/>
            <person name="Zeng R."/>
        </authorList>
    </citation>
    <scope>NUCLEOTIDE SEQUENCE [LARGE SCALE GENOMIC DNA]</scope>
    <source>
        <strain evidence="2 3">YQH10</strain>
    </source>
</reference>
<evidence type="ECO:0000259" key="1">
    <source>
        <dbReference type="Pfam" id="PF03372"/>
    </source>
</evidence>
<dbReference type="SUPFAM" id="SSF56219">
    <property type="entry name" value="DNase I-like"/>
    <property type="match status" value="1"/>
</dbReference>
<dbReference type="Pfam" id="PF03372">
    <property type="entry name" value="Exo_endo_phos"/>
    <property type="match status" value="1"/>
</dbReference>
<dbReference type="InterPro" id="IPR005135">
    <property type="entry name" value="Endo/exonuclease/phosphatase"/>
</dbReference>
<name>A0A094J7Y2_9GAMM</name>
<gene>
    <name evidence="2" type="ORF">HR45_18695</name>
</gene>
<dbReference type="EMBL" id="JPEO01000026">
    <property type="protein sequence ID" value="KFZ36035.1"/>
    <property type="molecule type" value="Genomic_DNA"/>
</dbReference>
<dbReference type="InterPro" id="IPR036691">
    <property type="entry name" value="Endo/exonu/phosph_ase_sf"/>
</dbReference>
<dbReference type="Gene3D" id="3.60.10.10">
    <property type="entry name" value="Endonuclease/exonuclease/phosphatase"/>
    <property type="match status" value="1"/>
</dbReference>
<accession>A0A094J7Y2</accession>
<keyword evidence="2" id="KW-0255">Endonuclease</keyword>
<keyword evidence="2" id="KW-0378">Hydrolase</keyword>
<dbReference type="GO" id="GO:0004519">
    <property type="term" value="F:endonuclease activity"/>
    <property type="evidence" value="ECO:0007669"/>
    <property type="project" value="UniProtKB-KW"/>
</dbReference>
<dbReference type="AlphaFoldDB" id="A0A094J7Y2"/>